<dbReference type="AlphaFoldDB" id="A0A6C0K521"/>
<organism evidence="1">
    <name type="scientific">viral metagenome</name>
    <dbReference type="NCBI Taxonomy" id="1070528"/>
    <lineage>
        <taxon>unclassified sequences</taxon>
        <taxon>metagenomes</taxon>
        <taxon>organismal metagenomes</taxon>
    </lineage>
</organism>
<accession>A0A6C0K521</accession>
<reference evidence="1" key="1">
    <citation type="journal article" date="2020" name="Nature">
        <title>Giant virus diversity and host interactions through global metagenomics.</title>
        <authorList>
            <person name="Schulz F."/>
            <person name="Roux S."/>
            <person name="Paez-Espino D."/>
            <person name="Jungbluth S."/>
            <person name="Walsh D.A."/>
            <person name="Denef V.J."/>
            <person name="McMahon K.D."/>
            <person name="Konstantinidis K.T."/>
            <person name="Eloe-Fadrosh E.A."/>
            <person name="Kyrpides N.C."/>
            <person name="Woyke T."/>
        </authorList>
    </citation>
    <scope>NUCLEOTIDE SEQUENCE</scope>
    <source>
        <strain evidence="1">GVMAG-S-1101178-127</strain>
    </source>
</reference>
<proteinExistence type="predicted"/>
<dbReference type="Gene3D" id="3.90.320.10">
    <property type="match status" value="1"/>
</dbReference>
<dbReference type="InterPro" id="IPR011604">
    <property type="entry name" value="PDDEXK-like_dom_sf"/>
</dbReference>
<dbReference type="EMBL" id="MN740814">
    <property type="protein sequence ID" value="QHU13165.1"/>
    <property type="molecule type" value="Genomic_DNA"/>
</dbReference>
<protein>
    <submittedName>
        <fullName evidence="1">Uncharacterized protein</fullName>
    </submittedName>
</protein>
<sequence>MKPRFSASDVASLLGRNPYRSKNESLLKVISMMPKFKELVLDVKTTMGAKTYREIVAGASPAAIKAMWASVDQSVGATSDAQVETAIKTFKQEHIRQVVQETLEGKRSPTCVALEEVVARVIAGQTTIEKEMPTLCASPEVKTAIETTQEHQVLASEIQKRRGTKLEDKAENDHAAATGIEVTGRNSFVDFECDSYRLIGYLDGMQGEKVVETKNRKRFWTVPPAYDFVQLRCYMFMKGKKDGVLLENFPGRGPRTTEVPWNDEQWAEIHDGLCDVARTIANITEEDARDLARNVFAAMKT</sequence>
<name>A0A6C0K521_9ZZZZ</name>
<evidence type="ECO:0000313" key="1">
    <source>
        <dbReference type="EMBL" id="QHU13165.1"/>
    </source>
</evidence>